<name>A0A174BKR6_9FIRM</name>
<gene>
    <name evidence="1" type="ORF">ERS852392_01929</name>
</gene>
<protein>
    <submittedName>
        <fullName evidence="1">Uncharacterized protein</fullName>
    </submittedName>
</protein>
<evidence type="ECO:0000313" key="1">
    <source>
        <dbReference type="EMBL" id="CUO01247.1"/>
    </source>
</evidence>
<proteinExistence type="predicted"/>
<dbReference type="AlphaFoldDB" id="A0A174BKR6"/>
<accession>A0A174BKR6</accession>
<dbReference type="EMBL" id="CYYR01000012">
    <property type="protein sequence ID" value="CUO01247.1"/>
    <property type="molecule type" value="Genomic_DNA"/>
</dbReference>
<evidence type="ECO:0000313" key="2">
    <source>
        <dbReference type="Proteomes" id="UP000095395"/>
    </source>
</evidence>
<sequence>MSDAINEDVAFKKKLYRKKLFFIGKKCYTIHGKKIVSVETDCFKKA</sequence>
<organism evidence="1 2">
    <name type="scientific">Roseburia inulinivorans</name>
    <dbReference type="NCBI Taxonomy" id="360807"/>
    <lineage>
        <taxon>Bacteria</taxon>
        <taxon>Bacillati</taxon>
        <taxon>Bacillota</taxon>
        <taxon>Clostridia</taxon>
        <taxon>Lachnospirales</taxon>
        <taxon>Lachnospiraceae</taxon>
        <taxon>Roseburia</taxon>
    </lineage>
</organism>
<dbReference type="Proteomes" id="UP000095395">
    <property type="component" value="Unassembled WGS sequence"/>
</dbReference>
<reference evidence="1 2" key="1">
    <citation type="submission" date="2015-09" db="EMBL/GenBank/DDBJ databases">
        <authorList>
            <consortium name="Pathogen Informatics"/>
        </authorList>
    </citation>
    <scope>NUCLEOTIDE SEQUENCE [LARGE SCALE GENOMIC DNA]</scope>
    <source>
        <strain evidence="1 2">2789STDY5608835</strain>
    </source>
</reference>